<accession>A0A4P6P9R1</accession>
<dbReference type="PANTHER" id="PTHR46401">
    <property type="entry name" value="GLYCOSYLTRANSFERASE WBBK-RELATED"/>
    <property type="match status" value="1"/>
</dbReference>
<dbReference type="OrthoDB" id="9807209at2"/>
<dbReference type="RefSeq" id="WP_130602380.1">
    <property type="nucleotide sequence ID" value="NZ_CP034759.1"/>
</dbReference>
<keyword evidence="1 2" id="KW-0808">Transferase</keyword>
<dbReference type="GO" id="GO:0016757">
    <property type="term" value="F:glycosyltransferase activity"/>
    <property type="evidence" value="ECO:0007669"/>
    <property type="project" value="TreeGrafter"/>
</dbReference>
<gene>
    <name evidence="2" type="ORF">EMK97_11715</name>
</gene>
<name>A0A4P6P9R1_9GAMM</name>
<dbReference type="CDD" id="cd03801">
    <property type="entry name" value="GT4_PimA-like"/>
    <property type="match status" value="1"/>
</dbReference>
<keyword evidence="3" id="KW-1185">Reference proteome</keyword>
<dbReference type="Gene3D" id="3.40.50.2000">
    <property type="entry name" value="Glycogen Phosphorylase B"/>
    <property type="match status" value="1"/>
</dbReference>
<dbReference type="SUPFAM" id="SSF53756">
    <property type="entry name" value="UDP-Glycosyltransferase/glycogen phosphorylase"/>
    <property type="match status" value="1"/>
</dbReference>
<evidence type="ECO:0000256" key="1">
    <source>
        <dbReference type="ARBA" id="ARBA00022679"/>
    </source>
</evidence>
<dbReference type="NCBIfam" id="TIGR03087">
    <property type="entry name" value="stp1"/>
    <property type="match status" value="1"/>
</dbReference>
<dbReference type="PANTHER" id="PTHR46401:SF2">
    <property type="entry name" value="GLYCOSYLTRANSFERASE WBBK-RELATED"/>
    <property type="match status" value="1"/>
</dbReference>
<dbReference type="Proteomes" id="UP000290244">
    <property type="component" value="Chromosome"/>
</dbReference>
<dbReference type="Pfam" id="PF13692">
    <property type="entry name" value="Glyco_trans_1_4"/>
    <property type="match status" value="1"/>
</dbReference>
<evidence type="ECO:0000313" key="3">
    <source>
        <dbReference type="Proteomes" id="UP000290244"/>
    </source>
</evidence>
<dbReference type="GO" id="GO:0009103">
    <property type="term" value="P:lipopolysaccharide biosynthetic process"/>
    <property type="evidence" value="ECO:0007669"/>
    <property type="project" value="TreeGrafter"/>
</dbReference>
<reference evidence="2 3" key="1">
    <citation type="submission" date="2018-12" db="EMBL/GenBank/DDBJ databases">
        <title>Complete genome of Litorilituus sediminis.</title>
        <authorList>
            <person name="Liu A."/>
            <person name="Rong J."/>
        </authorList>
    </citation>
    <scope>NUCLEOTIDE SEQUENCE [LARGE SCALE GENOMIC DNA]</scope>
    <source>
        <strain evidence="2 3">JCM 17549</strain>
    </source>
</reference>
<evidence type="ECO:0000313" key="2">
    <source>
        <dbReference type="EMBL" id="QBG36332.1"/>
    </source>
</evidence>
<protein>
    <submittedName>
        <fullName evidence="2">TIGR03087 family PEP-CTERM/XrtA system glycosyltransferase</fullName>
    </submittedName>
</protein>
<dbReference type="KEGG" id="lsd:EMK97_11715"/>
<proteinExistence type="predicted"/>
<dbReference type="AlphaFoldDB" id="A0A4P6P9R1"/>
<organism evidence="2 3">
    <name type="scientific">Litorilituus sediminis</name>
    <dbReference type="NCBI Taxonomy" id="718192"/>
    <lineage>
        <taxon>Bacteria</taxon>
        <taxon>Pseudomonadati</taxon>
        <taxon>Pseudomonadota</taxon>
        <taxon>Gammaproteobacteria</taxon>
        <taxon>Alteromonadales</taxon>
        <taxon>Colwelliaceae</taxon>
        <taxon>Litorilituus</taxon>
    </lineage>
</organism>
<dbReference type="InterPro" id="IPR017521">
    <property type="entry name" value="Sugar_tfrase_PEP-CTERM_Stp1"/>
</dbReference>
<dbReference type="EMBL" id="CP034759">
    <property type="protein sequence ID" value="QBG36332.1"/>
    <property type="molecule type" value="Genomic_DNA"/>
</dbReference>
<sequence length="413" mass="47585">MKKEPLLFLCHRIPYPPNKGDKIRSFNILKKLNEHFDVHLACFIDDPFDKQYVDGLREYCVSLFYLDQHKLLAKIKGLSSLITAKPITLPYYFARDMQLWVKRTIVEHDIKKAFVYSSSMAQYIEDEYLPKGCELTRVIDFVDVDSDKWRQYAEKKSGLARWIFQREYQLLAAYEDKICQQFDHSLFVSPDEASLFKARQSSENTQKVHGVLNGVDIHFFDPSADMTQESLVPNEPYIVFTGAMDYWANIDSVLWFAEHVWPTIIQHNPQAKFAIVGGNPSAQVKALSKQQGIVVTGRVHDIRPYILQAKCVVAPLQIARGIQNKVLEAMSLNKPVVVTPMAMEGINAKPSVDIVITEDAVDYANACITFLDEQKSHDVQNRQWIKEHFTWQQTLVPMLQYFSQHESDNESTK</sequence>